<reference evidence="1 2" key="1">
    <citation type="journal article" date="2018" name="Front. Plant Sci.">
        <title>Red Clover (Trifolium pratense) and Zigzag Clover (T. medium) - A Picture of Genomic Similarities and Differences.</title>
        <authorList>
            <person name="Dluhosova J."/>
            <person name="Istvanek J."/>
            <person name="Nedelnik J."/>
            <person name="Repkova J."/>
        </authorList>
    </citation>
    <scope>NUCLEOTIDE SEQUENCE [LARGE SCALE GENOMIC DNA]</scope>
    <source>
        <strain evidence="2">cv. 10/8</strain>
        <tissue evidence="1">Leaf</tissue>
    </source>
</reference>
<keyword evidence="2" id="KW-1185">Reference proteome</keyword>
<name>A0A392RB88_9FABA</name>
<accession>A0A392RB88</accession>
<organism evidence="1 2">
    <name type="scientific">Trifolium medium</name>
    <dbReference type="NCBI Taxonomy" id="97028"/>
    <lineage>
        <taxon>Eukaryota</taxon>
        <taxon>Viridiplantae</taxon>
        <taxon>Streptophyta</taxon>
        <taxon>Embryophyta</taxon>
        <taxon>Tracheophyta</taxon>
        <taxon>Spermatophyta</taxon>
        <taxon>Magnoliopsida</taxon>
        <taxon>eudicotyledons</taxon>
        <taxon>Gunneridae</taxon>
        <taxon>Pentapetalae</taxon>
        <taxon>rosids</taxon>
        <taxon>fabids</taxon>
        <taxon>Fabales</taxon>
        <taxon>Fabaceae</taxon>
        <taxon>Papilionoideae</taxon>
        <taxon>50 kb inversion clade</taxon>
        <taxon>NPAAA clade</taxon>
        <taxon>Hologalegina</taxon>
        <taxon>IRL clade</taxon>
        <taxon>Trifolieae</taxon>
        <taxon>Trifolium</taxon>
    </lineage>
</organism>
<dbReference type="EMBL" id="LXQA010204522">
    <property type="protein sequence ID" value="MCI33457.1"/>
    <property type="molecule type" value="Genomic_DNA"/>
</dbReference>
<comment type="caution">
    <text evidence="1">The sequence shown here is derived from an EMBL/GenBank/DDBJ whole genome shotgun (WGS) entry which is preliminary data.</text>
</comment>
<sequence length="66" mass="6801">MTPAPLPLMLDAPSTDMVHGNVMSAPGGVDISNTKSTNICDLIAPLGEKVRSNLDSSTDHATILPA</sequence>
<dbReference type="AlphaFoldDB" id="A0A392RB88"/>
<dbReference type="Proteomes" id="UP000265520">
    <property type="component" value="Unassembled WGS sequence"/>
</dbReference>
<evidence type="ECO:0000313" key="1">
    <source>
        <dbReference type="EMBL" id="MCI33457.1"/>
    </source>
</evidence>
<proteinExistence type="predicted"/>
<feature type="non-terminal residue" evidence="1">
    <location>
        <position position="66"/>
    </location>
</feature>
<protein>
    <submittedName>
        <fullName evidence="1">Uncharacterized protein</fullName>
    </submittedName>
</protein>
<evidence type="ECO:0000313" key="2">
    <source>
        <dbReference type="Proteomes" id="UP000265520"/>
    </source>
</evidence>